<keyword evidence="7" id="KW-0539">Nucleus</keyword>
<organism evidence="10 11">
    <name type="scientific">Acanthoscelides obtectus</name>
    <name type="common">Bean weevil</name>
    <name type="synonym">Bruchus obtectus</name>
    <dbReference type="NCBI Taxonomy" id="200917"/>
    <lineage>
        <taxon>Eukaryota</taxon>
        <taxon>Metazoa</taxon>
        <taxon>Ecdysozoa</taxon>
        <taxon>Arthropoda</taxon>
        <taxon>Hexapoda</taxon>
        <taxon>Insecta</taxon>
        <taxon>Pterygota</taxon>
        <taxon>Neoptera</taxon>
        <taxon>Endopterygota</taxon>
        <taxon>Coleoptera</taxon>
        <taxon>Polyphaga</taxon>
        <taxon>Cucujiformia</taxon>
        <taxon>Chrysomeloidea</taxon>
        <taxon>Chrysomelidae</taxon>
        <taxon>Bruchinae</taxon>
        <taxon>Bruchini</taxon>
        <taxon>Acanthoscelides</taxon>
    </lineage>
</organism>
<dbReference type="Proteomes" id="UP001152888">
    <property type="component" value="Unassembled WGS sequence"/>
</dbReference>
<dbReference type="InterPro" id="IPR058353">
    <property type="entry name" value="DUF8040"/>
</dbReference>
<dbReference type="GO" id="GO:0005634">
    <property type="term" value="C:nucleus"/>
    <property type="evidence" value="ECO:0007669"/>
    <property type="project" value="UniProtKB-SubCell"/>
</dbReference>
<comment type="cofactor">
    <cofactor evidence="1">
        <name>a divalent metal cation</name>
        <dbReference type="ChEBI" id="CHEBI:60240"/>
    </cofactor>
</comment>
<comment type="subcellular location">
    <subcellularLocation>
        <location evidence="2">Nucleus</location>
    </subcellularLocation>
</comment>
<feature type="domain" description="DDE Tnp4" evidence="8">
    <location>
        <begin position="171"/>
        <end position="338"/>
    </location>
</feature>
<gene>
    <name evidence="10" type="ORF">ACAOBT_LOCUS21890</name>
</gene>
<feature type="domain" description="DUF8040" evidence="9">
    <location>
        <begin position="54"/>
        <end position="132"/>
    </location>
</feature>
<comment type="caution">
    <text evidence="10">The sequence shown here is derived from an EMBL/GenBank/DDBJ whole genome shotgun (WGS) entry which is preliminary data.</text>
</comment>
<evidence type="ECO:0000313" key="11">
    <source>
        <dbReference type="Proteomes" id="UP001152888"/>
    </source>
</evidence>
<evidence type="ECO:0000259" key="8">
    <source>
        <dbReference type="Pfam" id="PF13359"/>
    </source>
</evidence>
<reference evidence="10" key="1">
    <citation type="submission" date="2022-03" db="EMBL/GenBank/DDBJ databases">
        <authorList>
            <person name="Sayadi A."/>
        </authorList>
    </citation>
    <scope>NUCLEOTIDE SEQUENCE</scope>
</reference>
<evidence type="ECO:0000256" key="6">
    <source>
        <dbReference type="ARBA" id="ARBA00022801"/>
    </source>
</evidence>
<dbReference type="Pfam" id="PF13359">
    <property type="entry name" value="DDE_Tnp_4"/>
    <property type="match status" value="1"/>
</dbReference>
<keyword evidence="5" id="KW-0479">Metal-binding</keyword>
<proteinExistence type="inferred from homology"/>
<dbReference type="GO" id="GO:0046872">
    <property type="term" value="F:metal ion binding"/>
    <property type="evidence" value="ECO:0007669"/>
    <property type="project" value="UniProtKB-KW"/>
</dbReference>
<sequence>MDAIDISSESDSDNEFLNRLLLIRKSSEKKIWKSSYLSKRKTHGEFKLTSEFSDEKFKNYFRMTRNDFKEVHAMIATDLEDQGYGGHERISTEEKLAVFLRFVASGNSYRSIGYSYRMGERTISNIITKVSSANWRNMQPIYLPEPTLDILEKNAVDSQNIWQMPNTVGAIDGKHVTIKKPINSGSSFFNYKQHHSIVLLAVVGPNYKFVFIDVGSKGRFPDGNIFDNCILKRKMINRQLHLPEPKGLPGREDIVVPYVIVGDAAFPLMENLMRPFPQRQVIDNYRNKVFNYRLSRARQTVECAFGLLSSRFRIFLRPFEMKVETVDKIVMASCVLHNYLRTKSITRNMDEDLNLENENLPNFQQLLPLPRMRGRVSKSAFEIRDQFTDYFNSVQGRVTWQNHSVQRGAY</sequence>
<dbReference type="GO" id="GO:0016787">
    <property type="term" value="F:hydrolase activity"/>
    <property type="evidence" value="ECO:0007669"/>
    <property type="project" value="UniProtKB-KW"/>
</dbReference>
<evidence type="ECO:0000256" key="7">
    <source>
        <dbReference type="ARBA" id="ARBA00023242"/>
    </source>
</evidence>
<dbReference type="EMBL" id="CAKOFQ010007189">
    <property type="protein sequence ID" value="CAH1994048.1"/>
    <property type="molecule type" value="Genomic_DNA"/>
</dbReference>
<dbReference type="OrthoDB" id="6749593at2759"/>
<evidence type="ECO:0000256" key="4">
    <source>
        <dbReference type="ARBA" id="ARBA00022722"/>
    </source>
</evidence>
<dbReference type="GO" id="GO:0004518">
    <property type="term" value="F:nuclease activity"/>
    <property type="evidence" value="ECO:0007669"/>
    <property type="project" value="UniProtKB-KW"/>
</dbReference>
<keyword evidence="4" id="KW-0540">Nuclease</keyword>
<evidence type="ECO:0000256" key="1">
    <source>
        <dbReference type="ARBA" id="ARBA00001968"/>
    </source>
</evidence>
<evidence type="ECO:0000256" key="3">
    <source>
        <dbReference type="ARBA" id="ARBA00006958"/>
    </source>
</evidence>
<dbReference type="PANTHER" id="PTHR22930:SF269">
    <property type="entry name" value="NUCLEASE HARBI1-LIKE PROTEIN"/>
    <property type="match status" value="1"/>
</dbReference>
<accession>A0A9P0PQW9</accession>
<keyword evidence="6" id="KW-0378">Hydrolase</keyword>
<dbReference type="Pfam" id="PF26138">
    <property type="entry name" value="DUF8040"/>
    <property type="match status" value="1"/>
</dbReference>
<dbReference type="InterPro" id="IPR045249">
    <property type="entry name" value="HARBI1-like"/>
</dbReference>
<dbReference type="InterPro" id="IPR027806">
    <property type="entry name" value="HARBI1_dom"/>
</dbReference>
<evidence type="ECO:0000256" key="2">
    <source>
        <dbReference type="ARBA" id="ARBA00004123"/>
    </source>
</evidence>
<comment type="similarity">
    <text evidence="3">Belongs to the HARBI1 family.</text>
</comment>
<keyword evidence="11" id="KW-1185">Reference proteome</keyword>
<dbReference type="PANTHER" id="PTHR22930">
    <property type="match status" value="1"/>
</dbReference>
<protein>
    <recommendedName>
        <fullName evidence="12">DDE Tnp4 domain-containing protein</fullName>
    </recommendedName>
</protein>
<evidence type="ECO:0000313" key="10">
    <source>
        <dbReference type="EMBL" id="CAH1994048.1"/>
    </source>
</evidence>
<evidence type="ECO:0000259" key="9">
    <source>
        <dbReference type="Pfam" id="PF26138"/>
    </source>
</evidence>
<evidence type="ECO:0008006" key="12">
    <source>
        <dbReference type="Google" id="ProtNLM"/>
    </source>
</evidence>
<dbReference type="AlphaFoldDB" id="A0A9P0PQW9"/>
<name>A0A9P0PQW9_ACAOB</name>
<evidence type="ECO:0000256" key="5">
    <source>
        <dbReference type="ARBA" id="ARBA00022723"/>
    </source>
</evidence>